<protein>
    <submittedName>
        <fullName evidence="1">Uncharacterized protein</fullName>
    </submittedName>
</protein>
<gene>
    <name evidence="1" type="ORF">HMPREF0168_2192</name>
</gene>
<evidence type="ECO:0000313" key="1">
    <source>
        <dbReference type="EMBL" id="EFM40382.1"/>
    </source>
</evidence>
<evidence type="ECO:0000313" key="2">
    <source>
        <dbReference type="Proteomes" id="UP000003323"/>
    </source>
</evidence>
<dbReference type="EMBL" id="AEEQ01000015">
    <property type="protein sequence ID" value="EFM40382.1"/>
    <property type="molecule type" value="Genomic_DNA"/>
</dbReference>
<dbReference type="Proteomes" id="UP000003323">
    <property type="component" value="Unassembled WGS sequence"/>
</dbReference>
<dbReference type="RefSeq" id="WP_003843366.1">
    <property type="nucleotide sequence ID" value="NZ_GL405228.1"/>
</dbReference>
<name>E0QAN4_9BIFI</name>
<sequence length="113" mass="11881">MEMTINHNDFMPESGRLRADIGHALERIAGIVGEVDATMTVGEIVRLSYLQGVGDTLHAFGRIINGCPSLDPAVPDGVADAGSCGESLHALGVMADRDGRIASMLAHPAWKEG</sequence>
<dbReference type="AlphaFoldDB" id="E0QAN4"/>
<organism evidence="1 2">
    <name type="scientific">Bifidobacterium dentium ATCC 27679</name>
    <dbReference type="NCBI Taxonomy" id="871562"/>
    <lineage>
        <taxon>Bacteria</taxon>
        <taxon>Bacillati</taxon>
        <taxon>Actinomycetota</taxon>
        <taxon>Actinomycetes</taxon>
        <taxon>Bifidobacteriales</taxon>
        <taxon>Bifidobacteriaceae</taxon>
        <taxon>Bifidobacterium</taxon>
    </lineage>
</organism>
<accession>E0QAN4</accession>
<proteinExistence type="predicted"/>
<comment type="caution">
    <text evidence="1">The sequence shown here is derived from an EMBL/GenBank/DDBJ whole genome shotgun (WGS) entry which is preliminary data.</text>
</comment>
<dbReference type="HOGENOM" id="CLU_2128618_0_0_11"/>
<reference evidence="1 2" key="1">
    <citation type="submission" date="2010-08" db="EMBL/GenBank/DDBJ databases">
        <authorList>
            <person name="Muzny D."/>
            <person name="Qin X."/>
            <person name="Deng J."/>
            <person name="Jiang H."/>
            <person name="Liu Y."/>
            <person name="Qu J."/>
            <person name="Song X.-Z."/>
            <person name="Zhang L."/>
            <person name="Thornton R."/>
            <person name="Coyle M."/>
            <person name="Francisco L."/>
            <person name="Jackson L."/>
            <person name="Javaid M."/>
            <person name="Korchina V."/>
            <person name="Kovar C."/>
            <person name="Mata R."/>
            <person name="Mathew T."/>
            <person name="Ngo R."/>
            <person name="Nguyen L."/>
            <person name="Nguyen N."/>
            <person name="Okwuonu G."/>
            <person name="Ongeri F."/>
            <person name="Pham C."/>
            <person name="Simmons D."/>
            <person name="Wilczek-Boney K."/>
            <person name="Hale W."/>
            <person name="Jakkamsetti A."/>
            <person name="Pham P."/>
            <person name="Ruth R."/>
            <person name="San Lucas F."/>
            <person name="Warren J."/>
            <person name="Zhang J."/>
            <person name="Zhao Z."/>
            <person name="Zhou C."/>
            <person name="Zhu D."/>
            <person name="Lee S."/>
            <person name="Bess C."/>
            <person name="Blankenburg K."/>
            <person name="Forbes L."/>
            <person name="Fu Q."/>
            <person name="Gubbala S."/>
            <person name="Hirani K."/>
            <person name="Jayaseelan J.C."/>
            <person name="Lara F."/>
            <person name="Munidasa M."/>
            <person name="Palculict T."/>
            <person name="Patil S."/>
            <person name="Pu L.-L."/>
            <person name="Saada N."/>
            <person name="Tang L."/>
            <person name="Weissenberger G."/>
            <person name="Zhu Y."/>
            <person name="Hemphill L."/>
            <person name="Shang Y."/>
            <person name="Youmans B."/>
            <person name="Ayvaz T."/>
            <person name="Ross M."/>
            <person name="Santibanez J."/>
            <person name="Aqrawi P."/>
            <person name="Gross S."/>
            <person name="Joshi V."/>
            <person name="Fowler G."/>
            <person name="Nazareth L."/>
            <person name="Reid J."/>
            <person name="Worley K."/>
            <person name="Petrosino J."/>
            <person name="Highlander S."/>
            <person name="Gibbs R."/>
        </authorList>
    </citation>
    <scope>NUCLEOTIDE SEQUENCE [LARGE SCALE GENOMIC DNA]</scope>
    <source>
        <strain evidence="1 2">ATCC 27679</strain>
    </source>
</reference>